<reference evidence="1" key="2">
    <citation type="journal article" date="2019" name="IMA Fungus">
        <title>Genome sequencing and comparison of five Tilletia species to identify candidate genes for the detection of regulated species infecting wheat.</title>
        <authorList>
            <person name="Nguyen H.D.T."/>
            <person name="Sultana T."/>
            <person name="Kesanakurti P."/>
            <person name="Hambleton S."/>
        </authorList>
    </citation>
    <scope>NUCLEOTIDE SEQUENCE</scope>
    <source>
        <strain evidence="1">DAOMC 238032</strain>
    </source>
</reference>
<dbReference type="Proteomes" id="UP000077671">
    <property type="component" value="Unassembled WGS sequence"/>
</dbReference>
<comment type="caution">
    <text evidence="1">The sequence shown here is derived from an EMBL/GenBank/DDBJ whole genome shotgun (WGS) entry which is preliminary data.</text>
</comment>
<evidence type="ECO:0000313" key="1">
    <source>
        <dbReference type="EMBL" id="KAE8243842.1"/>
    </source>
</evidence>
<sequence>MKRSVAEAGVVSSYLRDRTAFARLTSGLGAADGTPFFRNRSKMKTVNAPFLVLLSVLLASASATPDEDAATHDKDVLMCVKVAKAKANPKADSHAVFNQCMKCAQCERDDLPPVPNMSSNSNIIPSQDILF</sequence>
<organism evidence="1 2">
    <name type="scientific">Tilletia caries</name>
    <name type="common">wheat bunt fungus</name>
    <dbReference type="NCBI Taxonomy" id="13290"/>
    <lineage>
        <taxon>Eukaryota</taxon>
        <taxon>Fungi</taxon>
        <taxon>Dikarya</taxon>
        <taxon>Basidiomycota</taxon>
        <taxon>Ustilaginomycotina</taxon>
        <taxon>Exobasidiomycetes</taxon>
        <taxon>Tilletiales</taxon>
        <taxon>Tilletiaceae</taxon>
        <taxon>Tilletia</taxon>
    </lineage>
</organism>
<evidence type="ECO:0000313" key="2">
    <source>
        <dbReference type="Proteomes" id="UP000077671"/>
    </source>
</evidence>
<proteinExistence type="predicted"/>
<dbReference type="AlphaFoldDB" id="A0A8T8SMS4"/>
<gene>
    <name evidence="1" type="ORF">A4X03_0g7666</name>
</gene>
<accession>A0A8T8SMS4</accession>
<reference evidence="1" key="1">
    <citation type="submission" date="2016-04" db="EMBL/GenBank/DDBJ databases">
        <authorList>
            <person name="Nguyen H.D."/>
            <person name="Kesanakurti P."/>
            <person name="Cullis J."/>
            <person name="Levesque C.A."/>
            <person name="Hambleton S."/>
        </authorList>
    </citation>
    <scope>NUCLEOTIDE SEQUENCE</scope>
    <source>
        <strain evidence="1">DAOMC 238032</strain>
    </source>
</reference>
<name>A0A8T8SMS4_9BASI</name>
<dbReference type="EMBL" id="LWDD02001917">
    <property type="protein sequence ID" value="KAE8243842.1"/>
    <property type="molecule type" value="Genomic_DNA"/>
</dbReference>
<protein>
    <submittedName>
        <fullName evidence="1">Uncharacterized protein</fullName>
    </submittedName>
</protein>